<keyword evidence="1" id="KW-0472">Membrane</keyword>
<sequence length="222" mass="26066">MSLVWSVIISTGETFAVFMLMFALFRHKWNTVQALHVSYYGFLMSIVSYFMREVWDLTSYDPILQMLFMFIFIRITYKMKWISIGIVEVSTYILYTILQFVVLLLLRYVHVILPTDSLLPTSTSGMILQLASIIVVTIIVRLMKWRQMGFTFISFHPWNRYKIANQKKLVMTLTSASGMLLLIMFLTLSNFEFVNEFVLLLLLISFIILIRASYVIERVDND</sequence>
<feature type="transmembrane region" description="Helical" evidence="1">
    <location>
        <begin position="6"/>
        <end position="25"/>
    </location>
</feature>
<name>A0ABY3SNA8_9BACL</name>
<dbReference type="RefSeq" id="WP_235121995.1">
    <property type="nucleotide sequence ID" value="NZ_CP090978.1"/>
</dbReference>
<evidence type="ECO:0000313" key="3">
    <source>
        <dbReference type="Proteomes" id="UP001649230"/>
    </source>
</evidence>
<evidence type="ECO:0000256" key="1">
    <source>
        <dbReference type="SAM" id="Phobius"/>
    </source>
</evidence>
<accession>A0ABY3SNA8</accession>
<keyword evidence="3" id="KW-1185">Reference proteome</keyword>
<gene>
    <name evidence="2" type="ORF">L0M14_10185</name>
</gene>
<feature type="transmembrane region" description="Helical" evidence="1">
    <location>
        <begin position="126"/>
        <end position="143"/>
    </location>
</feature>
<dbReference type="EMBL" id="CP090978">
    <property type="protein sequence ID" value="UJF35429.1"/>
    <property type="molecule type" value="Genomic_DNA"/>
</dbReference>
<protein>
    <submittedName>
        <fullName evidence="2">Uncharacterized protein</fullName>
    </submittedName>
</protein>
<dbReference type="Proteomes" id="UP001649230">
    <property type="component" value="Chromosome"/>
</dbReference>
<feature type="transmembrane region" description="Helical" evidence="1">
    <location>
        <begin position="89"/>
        <end position="106"/>
    </location>
</feature>
<feature type="transmembrane region" description="Helical" evidence="1">
    <location>
        <begin position="197"/>
        <end position="216"/>
    </location>
</feature>
<organism evidence="2 3">
    <name type="scientific">Paenibacillus hexagrammi</name>
    <dbReference type="NCBI Taxonomy" id="2908839"/>
    <lineage>
        <taxon>Bacteria</taxon>
        <taxon>Bacillati</taxon>
        <taxon>Bacillota</taxon>
        <taxon>Bacilli</taxon>
        <taxon>Bacillales</taxon>
        <taxon>Paenibacillaceae</taxon>
        <taxon>Paenibacillus</taxon>
    </lineage>
</organism>
<reference evidence="2 3" key="1">
    <citation type="journal article" date="2024" name="Int. J. Syst. Evol. Microbiol.">
        <title>Paenibacillus hexagrammi sp. nov., a novel bacterium isolated from the gut content of Hexagrammos agrammus.</title>
        <authorList>
            <person name="Jung H.K."/>
            <person name="Kim D.G."/>
            <person name="Zin H."/>
            <person name="Park J."/>
            <person name="Jung H."/>
            <person name="Kim Y.O."/>
            <person name="Kong H.J."/>
            <person name="Kim J.W."/>
            <person name="Kim Y.S."/>
        </authorList>
    </citation>
    <scope>NUCLEOTIDE SEQUENCE [LARGE SCALE GENOMIC DNA]</scope>
    <source>
        <strain evidence="2 3">YPD9-1</strain>
    </source>
</reference>
<feature type="transmembrane region" description="Helical" evidence="1">
    <location>
        <begin position="32"/>
        <end position="51"/>
    </location>
</feature>
<keyword evidence="1" id="KW-1133">Transmembrane helix</keyword>
<evidence type="ECO:0000313" key="2">
    <source>
        <dbReference type="EMBL" id="UJF35429.1"/>
    </source>
</evidence>
<proteinExistence type="predicted"/>
<keyword evidence="1" id="KW-0812">Transmembrane</keyword>
<feature type="transmembrane region" description="Helical" evidence="1">
    <location>
        <begin position="169"/>
        <end position="191"/>
    </location>
</feature>